<keyword evidence="5" id="KW-0808">Transferase</keyword>
<comment type="catalytic activity">
    <reaction evidence="10">
        <text>L-seryl-[protein] + ATP = O-phospho-L-seryl-[protein] + ADP + H(+)</text>
        <dbReference type="Rhea" id="RHEA:17989"/>
        <dbReference type="Rhea" id="RHEA-COMP:9863"/>
        <dbReference type="Rhea" id="RHEA-COMP:11604"/>
        <dbReference type="ChEBI" id="CHEBI:15378"/>
        <dbReference type="ChEBI" id="CHEBI:29999"/>
        <dbReference type="ChEBI" id="CHEBI:30616"/>
        <dbReference type="ChEBI" id="CHEBI:83421"/>
        <dbReference type="ChEBI" id="CHEBI:456216"/>
        <dbReference type="EC" id="2.7.11.1"/>
    </reaction>
</comment>
<dbReference type="EC" id="2.7.11.1" evidence="3"/>
<keyword evidence="11" id="KW-0812">Transmembrane</keyword>
<evidence type="ECO:0000256" key="2">
    <source>
        <dbReference type="ARBA" id="ARBA00005505"/>
    </source>
</evidence>
<protein>
    <recommendedName>
        <fullName evidence="3">non-specific serine/threonine protein kinase</fullName>
        <ecNumber evidence="3">2.7.11.1</ecNumber>
    </recommendedName>
</protein>
<dbReference type="AlphaFoldDB" id="A0A852FU85"/>
<comment type="subcellular location">
    <subcellularLocation>
        <location evidence="1">Host cell</location>
    </subcellularLocation>
</comment>
<evidence type="ECO:0000256" key="5">
    <source>
        <dbReference type="ARBA" id="ARBA00022679"/>
    </source>
</evidence>
<keyword evidence="14" id="KW-1185">Reference proteome</keyword>
<feature type="non-terminal residue" evidence="13">
    <location>
        <position position="1"/>
    </location>
</feature>
<evidence type="ECO:0000256" key="10">
    <source>
        <dbReference type="ARBA" id="ARBA00048679"/>
    </source>
</evidence>
<organism evidence="13 14">
    <name type="scientific">Peucedramus taeniatus</name>
    <name type="common">Olive warbler</name>
    <dbReference type="NCBI Taxonomy" id="135441"/>
    <lineage>
        <taxon>Eukaryota</taxon>
        <taxon>Metazoa</taxon>
        <taxon>Chordata</taxon>
        <taxon>Craniata</taxon>
        <taxon>Vertebrata</taxon>
        <taxon>Euteleostomi</taxon>
        <taxon>Archelosauria</taxon>
        <taxon>Archosauria</taxon>
        <taxon>Dinosauria</taxon>
        <taxon>Saurischia</taxon>
        <taxon>Theropoda</taxon>
        <taxon>Coelurosauria</taxon>
        <taxon>Aves</taxon>
        <taxon>Neognathae</taxon>
        <taxon>Neoaves</taxon>
        <taxon>Telluraves</taxon>
        <taxon>Australaves</taxon>
        <taxon>Passeriformes</taxon>
        <taxon>Passeroidea</taxon>
        <taxon>Fringillidae</taxon>
        <taxon>Peucedraminae</taxon>
        <taxon>Peucedramus</taxon>
    </lineage>
</organism>
<comment type="catalytic activity">
    <reaction evidence="9">
        <text>L-threonyl-[protein] + ATP = O-phospho-L-threonyl-[protein] + ADP + H(+)</text>
        <dbReference type="Rhea" id="RHEA:46608"/>
        <dbReference type="Rhea" id="RHEA-COMP:11060"/>
        <dbReference type="Rhea" id="RHEA-COMP:11605"/>
        <dbReference type="ChEBI" id="CHEBI:15378"/>
        <dbReference type="ChEBI" id="CHEBI:30013"/>
        <dbReference type="ChEBI" id="CHEBI:30616"/>
        <dbReference type="ChEBI" id="CHEBI:61977"/>
        <dbReference type="ChEBI" id="CHEBI:456216"/>
        <dbReference type="EC" id="2.7.11.1"/>
    </reaction>
</comment>
<dbReference type="GO" id="GO:0005524">
    <property type="term" value="F:ATP binding"/>
    <property type="evidence" value="ECO:0007669"/>
    <property type="project" value="UniProtKB-KW"/>
</dbReference>
<feature type="non-terminal residue" evidence="13">
    <location>
        <position position="92"/>
    </location>
</feature>
<sequence length="92" mass="10333">PPGTQLYSPPEWIALGCYQGHGATVWSLGVLLYVMVCGYLPFSDDRDIVSGQLFFGPLVSAECRNLICWCLSKHPADRPQLEEIWRHPWVSG</sequence>
<dbReference type="PROSITE" id="PS50011">
    <property type="entry name" value="PROTEIN_KINASE_DOM"/>
    <property type="match status" value="1"/>
</dbReference>
<gene>
    <name evidence="13" type="primary">Pim1_5</name>
    <name evidence="13" type="ORF">PEUTAE_R03881</name>
</gene>
<evidence type="ECO:0000313" key="14">
    <source>
        <dbReference type="Proteomes" id="UP000629713"/>
    </source>
</evidence>
<feature type="transmembrane region" description="Helical" evidence="11">
    <location>
        <begin position="20"/>
        <end position="42"/>
    </location>
</feature>
<accession>A0A852FU85</accession>
<evidence type="ECO:0000313" key="13">
    <source>
        <dbReference type="EMBL" id="NXQ23236.1"/>
    </source>
</evidence>
<dbReference type="PANTHER" id="PTHR22984">
    <property type="entry name" value="SERINE/THREONINE-PROTEIN KINASE PIM"/>
    <property type="match status" value="1"/>
</dbReference>
<dbReference type="InterPro" id="IPR051138">
    <property type="entry name" value="PIM_Ser/Thr_kinase"/>
</dbReference>
<keyword evidence="6" id="KW-0547">Nucleotide-binding</keyword>
<dbReference type="InterPro" id="IPR011009">
    <property type="entry name" value="Kinase-like_dom_sf"/>
</dbReference>
<comment type="similarity">
    <text evidence="2">Belongs to the protein kinase superfamily. CAMK Ser/Thr protein kinase family. PIM subfamily.</text>
</comment>
<dbReference type="PANTHER" id="PTHR22984:SF25">
    <property type="entry name" value="PROTEIN KINASE DOMAIN-CONTAINING PROTEIN"/>
    <property type="match status" value="1"/>
</dbReference>
<reference evidence="13" key="1">
    <citation type="submission" date="2019-09" db="EMBL/GenBank/DDBJ databases">
        <title>Bird 10,000 Genomes (B10K) Project - Family phase.</title>
        <authorList>
            <person name="Zhang G."/>
        </authorList>
    </citation>
    <scope>NUCLEOTIDE SEQUENCE</scope>
    <source>
        <strain evidence="13">B10K-DU-002-52</strain>
        <tissue evidence="13">Muscle</tissue>
    </source>
</reference>
<dbReference type="Gene3D" id="1.10.510.10">
    <property type="entry name" value="Transferase(Phosphotransferase) domain 1"/>
    <property type="match status" value="1"/>
</dbReference>
<evidence type="ECO:0000256" key="6">
    <source>
        <dbReference type="ARBA" id="ARBA00022741"/>
    </source>
</evidence>
<evidence type="ECO:0000256" key="9">
    <source>
        <dbReference type="ARBA" id="ARBA00047899"/>
    </source>
</evidence>
<name>A0A852FU85_PEUTA</name>
<keyword evidence="11" id="KW-0472">Membrane</keyword>
<keyword evidence="8" id="KW-0067">ATP-binding</keyword>
<dbReference type="GO" id="GO:0005737">
    <property type="term" value="C:cytoplasm"/>
    <property type="evidence" value="ECO:0007669"/>
    <property type="project" value="TreeGrafter"/>
</dbReference>
<evidence type="ECO:0000256" key="3">
    <source>
        <dbReference type="ARBA" id="ARBA00012513"/>
    </source>
</evidence>
<evidence type="ECO:0000256" key="8">
    <source>
        <dbReference type="ARBA" id="ARBA00022840"/>
    </source>
</evidence>
<dbReference type="GO" id="GO:0043657">
    <property type="term" value="C:host cell"/>
    <property type="evidence" value="ECO:0007669"/>
    <property type="project" value="UniProtKB-SubCell"/>
</dbReference>
<evidence type="ECO:0000256" key="4">
    <source>
        <dbReference type="ARBA" id="ARBA00022527"/>
    </source>
</evidence>
<dbReference type="GO" id="GO:0004674">
    <property type="term" value="F:protein serine/threonine kinase activity"/>
    <property type="evidence" value="ECO:0007669"/>
    <property type="project" value="UniProtKB-KW"/>
</dbReference>
<keyword evidence="4" id="KW-0723">Serine/threonine-protein kinase</keyword>
<proteinExistence type="inferred from homology"/>
<evidence type="ECO:0000256" key="1">
    <source>
        <dbReference type="ARBA" id="ARBA00004340"/>
    </source>
</evidence>
<dbReference type="Proteomes" id="UP000629713">
    <property type="component" value="Unassembled WGS sequence"/>
</dbReference>
<dbReference type="SUPFAM" id="SSF56112">
    <property type="entry name" value="Protein kinase-like (PK-like)"/>
    <property type="match status" value="1"/>
</dbReference>
<evidence type="ECO:0000259" key="12">
    <source>
        <dbReference type="PROSITE" id="PS50011"/>
    </source>
</evidence>
<evidence type="ECO:0000256" key="11">
    <source>
        <dbReference type="SAM" id="Phobius"/>
    </source>
</evidence>
<feature type="domain" description="Protein kinase" evidence="12">
    <location>
        <begin position="1"/>
        <end position="90"/>
    </location>
</feature>
<keyword evidence="11" id="KW-1133">Transmembrane helix</keyword>
<comment type="caution">
    <text evidence="13">The sequence shown here is derived from an EMBL/GenBank/DDBJ whole genome shotgun (WGS) entry which is preliminary data.</text>
</comment>
<dbReference type="InterPro" id="IPR000719">
    <property type="entry name" value="Prot_kinase_dom"/>
</dbReference>
<keyword evidence="7 13" id="KW-0418">Kinase</keyword>
<dbReference type="EMBL" id="WBNO01047958">
    <property type="protein sequence ID" value="NXQ23236.1"/>
    <property type="molecule type" value="Genomic_DNA"/>
</dbReference>
<dbReference type="Pfam" id="PF00069">
    <property type="entry name" value="Pkinase"/>
    <property type="match status" value="1"/>
</dbReference>
<evidence type="ECO:0000256" key="7">
    <source>
        <dbReference type="ARBA" id="ARBA00022777"/>
    </source>
</evidence>